<name>A0ABU3V8B4_9RHOB</name>
<proteinExistence type="predicted"/>
<dbReference type="Proteomes" id="UP001255416">
    <property type="component" value="Unassembled WGS sequence"/>
</dbReference>
<protein>
    <submittedName>
        <fullName evidence="1">Uncharacterized protein</fullName>
    </submittedName>
</protein>
<gene>
    <name evidence="1" type="ORF">QO231_00925</name>
</gene>
<keyword evidence="2" id="KW-1185">Reference proteome</keyword>
<comment type="caution">
    <text evidence="1">The sequence shown here is derived from an EMBL/GenBank/DDBJ whole genome shotgun (WGS) entry which is preliminary data.</text>
</comment>
<evidence type="ECO:0000313" key="1">
    <source>
        <dbReference type="EMBL" id="MDU9002408.1"/>
    </source>
</evidence>
<dbReference type="EMBL" id="JASMWN010000001">
    <property type="protein sequence ID" value="MDU9002408.1"/>
    <property type="molecule type" value="Genomic_DNA"/>
</dbReference>
<sequence>MTATTRLCEIIAQGGKVSTDFGDDDGFAVLVRHGYLSEAGVLTSVVCDECDAPHSAPVVYEADMYGYYCPDLGFLPLVAARLAVFSPDIPKLIDRLAEALGCRQRKSSSIFGETWRIGAAQTDAATVMLYFHPTLETEDDARVLQDALGREARSEWRLVVTAQGALPMAGLATVRFDDLTEIDITTGALSVIADPGVLAGSPRKNPGGRPSAHGDLLKPLIVGRISDGTAVEGVNAEAGEVRTAFKAKYPNRSIPSGSAIKRYIREARGGS</sequence>
<accession>A0ABU3V8B4</accession>
<evidence type="ECO:0000313" key="2">
    <source>
        <dbReference type="Proteomes" id="UP001255416"/>
    </source>
</evidence>
<organism evidence="1 2">
    <name type="scientific">Sedimentitalea todarodis</name>
    <dbReference type="NCBI Taxonomy" id="1631240"/>
    <lineage>
        <taxon>Bacteria</taxon>
        <taxon>Pseudomonadati</taxon>
        <taxon>Pseudomonadota</taxon>
        <taxon>Alphaproteobacteria</taxon>
        <taxon>Rhodobacterales</taxon>
        <taxon>Paracoccaceae</taxon>
        <taxon>Sedimentitalea</taxon>
    </lineage>
</organism>
<dbReference type="RefSeq" id="WP_316772175.1">
    <property type="nucleotide sequence ID" value="NZ_JASMWN010000001.1"/>
</dbReference>
<reference evidence="2" key="1">
    <citation type="submission" date="2023-05" db="EMBL/GenBank/DDBJ databases">
        <title>Sedimentitalea sp. nov. JM2-8.</title>
        <authorList>
            <person name="Huang J."/>
        </authorList>
    </citation>
    <scope>NUCLEOTIDE SEQUENCE [LARGE SCALE GENOMIC DNA]</scope>
    <source>
        <strain evidence="2">KHS03</strain>
    </source>
</reference>